<dbReference type="InterPro" id="IPR010504">
    <property type="entry name" value="AH_dom"/>
</dbReference>
<accession>A0A5F9C3S7</accession>
<evidence type="ECO:0000259" key="2">
    <source>
        <dbReference type="PROSITE" id="PS50870"/>
    </source>
</evidence>
<dbReference type="SUPFAM" id="SSF103657">
    <property type="entry name" value="BAR/IMD domain-like"/>
    <property type="match status" value="1"/>
</dbReference>
<dbReference type="Pfam" id="PF06456">
    <property type="entry name" value="Arfaptin"/>
    <property type="match status" value="1"/>
</dbReference>
<dbReference type="GO" id="GO:0051049">
    <property type="term" value="P:regulation of transport"/>
    <property type="evidence" value="ECO:0007669"/>
    <property type="project" value="TreeGrafter"/>
</dbReference>
<dbReference type="Gene3D" id="1.20.1270.60">
    <property type="entry name" value="Arfaptin homology (AH) domain/BAR domain"/>
    <property type="match status" value="1"/>
</dbReference>
<dbReference type="GO" id="GO:0005794">
    <property type="term" value="C:Golgi apparatus"/>
    <property type="evidence" value="ECO:0007669"/>
    <property type="project" value="TreeGrafter"/>
</dbReference>
<organism evidence="3 4">
    <name type="scientific">Oryctolagus cuniculus</name>
    <name type="common">Rabbit</name>
    <dbReference type="NCBI Taxonomy" id="9986"/>
    <lineage>
        <taxon>Eukaryota</taxon>
        <taxon>Metazoa</taxon>
        <taxon>Chordata</taxon>
        <taxon>Craniata</taxon>
        <taxon>Vertebrata</taxon>
        <taxon>Euteleostomi</taxon>
        <taxon>Mammalia</taxon>
        <taxon>Eutheria</taxon>
        <taxon>Euarchontoglires</taxon>
        <taxon>Glires</taxon>
        <taxon>Lagomorpha</taxon>
        <taxon>Leporidae</taxon>
        <taxon>Oryctolagus</taxon>
    </lineage>
</organism>
<keyword evidence="4" id="KW-1185">Reference proteome</keyword>
<reference evidence="3" key="2">
    <citation type="submission" date="2025-08" db="UniProtKB">
        <authorList>
            <consortium name="Ensembl"/>
        </authorList>
    </citation>
    <scope>IDENTIFICATION</scope>
    <source>
        <strain evidence="3">Thorbecke</strain>
    </source>
</reference>
<dbReference type="Ensembl" id="ENSOCUT00000053631.1">
    <property type="protein sequence ID" value="ENSOCUP00000027699.1"/>
    <property type="gene ID" value="ENSOCUG00000016815.4"/>
</dbReference>
<feature type="region of interest" description="Disordered" evidence="1">
    <location>
        <begin position="247"/>
        <end position="286"/>
    </location>
</feature>
<feature type="region of interest" description="Disordered" evidence="1">
    <location>
        <begin position="408"/>
        <end position="441"/>
    </location>
</feature>
<proteinExistence type="predicted"/>
<dbReference type="Proteomes" id="UP000001811">
    <property type="component" value="Chromosome 10"/>
</dbReference>
<protein>
    <submittedName>
        <fullName evidence="3">Islet cell autoantigen 1</fullName>
    </submittedName>
</protein>
<dbReference type="EMBL" id="AAGW02035521">
    <property type="status" value="NOT_ANNOTATED_CDS"/>
    <property type="molecule type" value="Genomic_DNA"/>
</dbReference>
<dbReference type="FunFam" id="1.20.1270.60:FF:000015">
    <property type="entry name" value="Islet cell autoantigen 1, 69kDa"/>
    <property type="match status" value="1"/>
</dbReference>
<dbReference type="SMART" id="SM01237">
    <property type="entry name" value="ICA69"/>
    <property type="match status" value="1"/>
</dbReference>
<feature type="domain" description="AH" evidence="2">
    <location>
        <begin position="50"/>
        <end position="235"/>
    </location>
</feature>
<dbReference type="InterPro" id="IPR006723">
    <property type="entry name" value="Islet_autoAg_Ica1_C"/>
</dbReference>
<reference evidence="3" key="3">
    <citation type="submission" date="2025-09" db="UniProtKB">
        <authorList>
            <consortium name="Ensembl"/>
        </authorList>
    </citation>
    <scope>IDENTIFICATION</scope>
    <source>
        <strain evidence="3">Thorbecke</strain>
    </source>
</reference>
<feature type="region of interest" description="Disordered" evidence="1">
    <location>
        <begin position="315"/>
        <end position="334"/>
    </location>
</feature>
<reference evidence="3 4" key="1">
    <citation type="journal article" date="2011" name="Nature">
        <title>A high-resolution map of human evolutionary constraint using 29 mammals.</title>
        <authorList>
            <person name="Lindblad-Toh K."/>
            <person name="Garber M."/>
            <person name="Zuk O."/>
            <person name="Lin M.F."/>
            <person name="Parker B.J."/>
            <person name="Washietl S."/>
            <person name="Kheradpour P."/>
            <person name="Ernst J."/>
            <person name="Jordan G."/>
            <person name="Mauceli E."/>
            <person name="Ward L.D."/>
            <person name="Lowe C.B."/>
            <person name="Holloway A.K."/>
            <person name="Clamp M."/>
            <person name="Gnerre S."/>
            <person name="Alfoldi J."/>
            <person name="Beal K."/>
            <person name="Chang J."/>
            <person name="Clawson H."/>
            <person name="Cuff J."/>
            <person name="Di Palma F."/>
            <person name="Fitzgerald S."/>
            <person name="Flicek P."/>
            <person name="Guttman M."/>
            <person name="Hubisz M.J."/>
            <person name="Jaffe D.B."/>
            <person name="Jungreis I."/>
            <person name="Kent W.J."/>
            <person name="Kostka D."/>
            <person name="Lara M."/>
            <person name="Martins A.L."/>
            <person name="Massingham T."/>
            <person name="Moltke I."/>
            <person name="Raney B.J."/>
            <person name="Rasmussen M.D."/>
            <person name="Robinson J."/>
            <person name="Stark A."/>
            <person name="Vilella A.J."/>
            <person name="Wen J."/>
            <person name="Xie X."/>
            <person name="Zody M.C."/>
            <person name="Baldwin J."/>
            <person name="Bloom T."/>
            <person name="Chin C.W."/>
            <person name="Heiman D."/>
            <person name="Nicol R."/>
            <person name="Nusbaum C."/>
            <person name="Young S."/>
            <person name="Wilkinson J."/>
            <person name="Worley K.C."/>
            <person name="Kovar C.L."/>
            <person name="Muzny D.M."/>
            <person name="Gibbs R.A."/>
            <person name="Cree A."/>
            <person name="Dihn H.H."/>
            <person name="Fowler G."/>
            <person name="Jhangiani S."/>
            <person name="Joshi V."/>
            <person name="Lee S."/>
            <person name="Lewis L.R."/>
            <person name="Nazareth L.V."/>
            <person name="Okwuonu G."/>
            <person name="Santibanez J."/>
            <person name="Warren W.C."/>
            <person name="Mardis E.R."/>
            <person name="Weinstock G.M."/>
            <person name="Wilson R.K."/>
            <person name="Delehaunty K."/>
            <person name="Dooling D."/>
            <person name="Fronik C."/>
            <person name="Fulton L."/>
            <person name="Fulton B."/>
            <person name="Graves T."/>
            <person name="Minx P."/>
            <person name="Sodergren E."/>
            <person name="Birney E."/>
            <person name="Margulies E.H."/>
            <person name="Herrero J."/>
            <person name="Green E.D."/>
            <person name="Haussler D."/>
            <person name="Siepel A."/>
            <person name="Goldman N."/>
            <person name="Pollard K.S."/>
            <person name="Pedersen J.S."/>
            <person name="Lander E.S."/>
            <person name="Kellis M."/>
        </authorList>
    </citation>
    <scope>NUCLEOTIDE SEQUENCE [LARGE SCALE GENOMIC DNA]</scope>
    <source>
        <strain evidence="3 4">Thorbecke inbred</strain>
    </source>
</reference>
<dbReference type="AlphaFoldDB" id="A0A5F9C3S7"/>
<dbReference type="SMART" id="SM01015">
    <property type="entry name" value="Arfaptin"/>
    <property type="match status" value="1"/>
</dbReference>
<gene>
    <name evidence="3" type="primary">ICA1</name>
</gene>
<dbReference type="PANTHER" id="PTHR10164">
    <property type="entry name" value="ISLET CELL AUTOANTIGEN 1"/>
    <property type="match status" value="1"/>
</dbReference>
<dbReference type="GO" id="GO:0019904">
    <property type="term" value="F:protein domain specific binding"/>
    <property type="evidence" value="ECO:0007669"/>
    <property type="project" value="InterPro"/>
</dbReference>
<dbReference type="PROSITE" id="PS50870">
    <property type="entry name" value="AH"/>
    <property type="match status" value="1"/>
</dbReference>
<evidence type="ECO:0000313" key="3">
    <source>
        <dbReference type="Ensembl" id="ENSOCUP00000027699.1"/>
    </source>
</evidence>
<dbReference type="InterPro" id="IPR024114">
    <property type="entry name" value="Islet_autoAg_Ica1/Ica1-like"/>
</dbReference>
<dbReference type="PANTHER" id="PTHR10164:SF3">
    <property type="entry name" value="ISLET CELL AUTOANTIGEN 1"/>
    <property type="match status" value="1"/>
</dbReference>
<dbReference type="Bgee" id="ENSOCUG00000016815">
    <property type="expression patterns" value="Expressed in testis and 14 other cell types or tissues"/>
</dbReference>
<evidence type="ECO:0000313" key="4">
    <source>
        <dbReference type="Proteomes" id="UP000001811"/>
    </source>
</evidence>
<dbReference type="CDD" id="cd07661">
    <property type="entry name" value="BAR_ICA69"/>
    <property type="match status" value="1"/>
</dbReference>
<dbReference type="InterPro" id="IPR027267">
    <property type="entry name" value="AH/BAR_dom_sf"/>
</dbReference>
<dbReference type="GeneTree" id="ENSGT00390000005530"/>
<name>A0A5F9C3S7_RABIT</name>
<evidence type="ECO:0000256" key="1">
    <source>
        <dbReference type="SAM" id="MobiDB-lite"/>
    </source>
</evidence>
<sequence>MSGHKCYSWDFQDRYVQDKSVVNKMQQKYWETKQAFIKATGKKEDEHVVASDADLDAKLELFHSIQRTCLDLSKAIVLYQKRICFLSQEENELGKFLRSQGFQDKTRAGKMMQATGKALCFSSQQRLALRNPLCRFHQEVETFRHRAISDTWLTVNRMEQCRTEYRGALLWMKDVSQELDPDLYKQMEKFRKVQTQVRLAKKNFDKLKMDVCQKVDLLGASRCNLLSHMLATYQSLQDPVKKLVEKEEKRKVAQQDSVEAPMQESSQLISLEDENQRTDSPGFQTEDGKDVFSALDRSAMHSACSGPIDGLLDMKSEEGAGPGPGVGTLDPEGADKDDLLLLTEMFSASSLEEGEFGREWAAVFGDGRLRESAAAAGLGEPDLKLQAGSSFLPSQLLDQNMKDLQASLKGWSESSVSPPPPRPAPKTSCPNDNSRAVKEPAKAASDLTAWFSLFADLDPLSNPDAVGKTDKEHELLNA</sequence>